<dbReference type="Proteomes" id="UP000245946">
    <property type="component" value="Unassembled WGS sequence"/>
</dbReference>
<keyword evidence="2" id="KW-1185">Reference proteome</keyword>
<reference evidence="1 2" key="1">
    <citation type="journal article" date="2018" name="Mol. Biol. Evol.">
        <title>Broad Genomic Sampling Reveals a Smut Pathogenic Ancestry of the Fungal Clade Ustilaginomycotina.</title>
        <authorList>
            <person name="Kijpornyongpan T."/>
            <person name="Mondo S.J."/>
            <person name="Barry K."/>
            <person name="Sandor L."/>
            <person name="Lee J."/>
            <person name="Lipzen A."/>
            <person name="Pangilinan J."/>
            <person name="LaButti K."/>
            <person name="Hainaut M."/>
            <person name="Henrissat B."/>
            <person name="Grigoriev I.V."/>
            <person name="Spatafora J.W."/>
            <person name="Aime M.C."/>
        </authorList>
    </citation>
    <scope>NUCLEOTIDE SEQUENCE [LARGE SCALE GENOMIC DNA]</scope>
    <source>
        <strain evidence="1 2">MCA 4186</strain>
    </source>
</reference>
<evidence type="ECO:0000313" key="1">
    <source>
        <dbReference type="EMBL" id="PWO00052.1"/>
    </source>
</evidence>
<proteinExistence type="predicted"/>
<name>A0A316ZEU6_9BASI</name>
<protein>
    <submittedName>
        <fullName evidence="1">Uncharacterized protein</fullName>
    </submittedName>
</protein>
<organism evidence="1 2">
    <name type="scientific">Tilletiopsis washingtonensis</name>
    <dbReference type="NCBI Taxonomy" id="58919"/>
    <lineage>
        <taxon>Eukaryota</taxon>
        <taxon>Fungi</taxon>
        <taxon>Dikarya</taxon>
        <taxon>Basidiomycota</taxon>
        <taxon>Ustilaginomycotina</taxon>
        <taxon>Exobasidiomycetes</taxon>
        <taxon>Entylomatales</taxon>
        <taxon>Entylomatales incertae sedis</taxon>
        <taxon>Tilletiopsis</taxon>
    </lineage>
</organism>
<dbReference type="AlphaFoldDB" id="A0A316ZEU6"/>
<dbReference type="RefSeq" id="XP_025600330.1">
    <property type="nucleotide sequence ID" value="XM_025739451.1"/>
</dbReference>
<gene>
    <name evidence="1" type="ORF">FA09DRAFT_203845</name>
</gene>
<dbReference type="GeneID" id="37266997"/>
<sequence length="215" mass="22949">MRASSQSRRRVAESVRAPTSAARWVCGELEEARDAETDRTIEGCAFPSCVRCLLDACHAGGDCVAADEVRISSCASPWMRVRCEAERPVRPRHRGRRRRGGPSAPGVARCGGLLAADSLRPPTCSCSGLLSCADVLMCEEVQAGRTCVALGRTWEGGVGRLPLQSGRRAAQGQHVADGGCQRRLDGHAQAQRGHKSSAIPSPDDYCTTLDALYGM</sequence>
<accession>A0A316ZEU6</accession>
<evidence type="ECO:0000313" key="2">
    <source>
        <dbReference type="Proteomes" id="UP000245946"/>
    </source>
</evidence>
<dbReference type="EMBL" id="KZ819286">
    <property type="protein sequence ID" value="PWO00052.1"/>
    <property type="molecule type" value="Genomic_DNA"/>
</dbReference>